<reference evidence="2 3" key="1">
    <citation type="journal article" date="2019" name="Commun. Biol.">
        <title>The bagworm genome reveals a unique fibroin gene that provides high tensile strength.</title>
        <authorList>
            <person name="Kono N."/>
            <person name="Nakamura H."/>
            <person name="Ohtoshi R."/>
            <person name="Tomita M."/>
            <person name="Numata K."/>
            <person name="Arakawa K."/>
        </authorList>
    </citation>
    <scope>NUCLEOTIDE SEQUENCE [LARGE SCALE GENOMIC DNA]</scope>
</reference>
<keyword evidence="3" id="KW-1185">Reference proteome</keyword>
<dbReference type="EMBL" id="BGZK01000041">
    <property type="protein sequence ID" value="GBP10474.1"/>
    <property type="molecule type" value="Genomic_DNA"/>
</dbReference>
<evidence type="ECO:0000256" key="1">
    <source>
        <dbReference type="SAM" id="MobiDB-lite"/>
    </source>
</evidence>
<comment type="caution">
    <text evidence="2">The sequence shown here is derived from an EMBL/GenBank/DDBJ whole genome shotgun (WGS) entry which is preliminary data.</text>
</comment>
<feature type="region of interest" description="Disordered" evidence="1">
    <location>
        <begin position="1"/>
        <end position="34"/>
    </location>
</feature>
<dbReference type="AlphaFoldDB" id="A0A4C1T8K8"/>
<protein>
    <submittedName>
        <fullName evidence="2">Uncharacterized protein</fullName>
    </submittedName>
</protein>
<proteinExistence type="predicted"/>
<evidence type="ECO:0000313" key="2">
    <source>
        <dbReference type="EMBL" id="GBP10474.1"/>
    </source>
</evidence>
<accession>A0A4C1T8K8</accession>
<organism evidence="2 3">
    <name type="scientific">Eumeta variegata</name>
    <name type="common">Bagworm moth</name>
    <name type="synonym">Eumeta japonica</name>
    <dbReference type="NCBI Taxonomy" id="151549"/>
    <lineage>
        <taxon>Eukaryota</taxon>
        <taxon>Metazoa</taxon>
        <taxon>Ecdysozoa</taxon>
        <taxon>Arthropoda</taxon>
        <taxon>Hexapoda</taxon>
        <taxon>Insecta</taxon>
        <taxon>Pterygota</taxon>
        <taxon>Neoptera</taxon>
        <taxon>Endopterygota</taxon>
        <taxon>Lepidoptera</taxon>
        <taxon>Glossata</taxon>
        <taxon>Ditrysia</taxon>
        <taxon>Tineoidea</taxon>
        <taxon>Psychidae</taxon>
        <taxon>Oiketicinae</taxon>
        <taxon>Eumeta</taxon>
    </lineage>
</organism>
<evidence type="ECO:0000313" key="3">
    <source>
        <dbReference type="Proteomes" id="UP000299102"/>
    </source>
</evidence>
<name>A0A4C1T8K8_EUMVA</name>
<sequence length="98" mass="11140">MTPFNHRTSSKIDKTNSSDPVGLKPVHTQRGQRARIEESSFFIRSARDAKIDQTAKRRRIARKDKNTICKIKRSELKGCQPGPIARPPLFVCRRAGSH</sequence>
<dbReference type="Proteomes" id="UP000299102">
    <property type="component" value="Unassembled WGS sequence"/>
</dbReference>
<gene>
    <name evidence="2" type="ORF">EVAR_76337_1</name>
</gene>